<dbReference type="RefSeq" id="XP_021833244.1">
    <property type="nucleotide sequence ID" value="XM_021977552.1"/>
</dbReference>
<dbReference type="RefSeq" id="XP_021833241.1">
    <property type="nucleotide sequence ID" value="XM_021977549.1"/>
</dbReference>
<feature type="transmembrane region" description="Helical" evidence="4">
    <location>
        <begin position="439"/>
        <end position="457"/>
    </location>
</feature>
<dbReference type="PANTHER" id="PTHR45752:SF195">
    <property type="entry name" value="LEUCINE-RICH REPEAT (LRR) FAMILY PROTEIN-RELATED"/>
    <property type="match status" value="1"/>
</dbReference>
<evidence type="ECO:0000313" key="10">
    <source>
        <dbReference type="RefSeq" id="XP_021833238.1"/>
    </source>
</evidence>
<feature type="compositionally biased region" description="Polar residues" evidence="3">
    <location>
        <begin position="364"/>
        <end position="374"/>
    </location>
</feature>
<keyword evidence="1" id="KW-0433">Leucine-rich repeat</keyword>
<dbReference type="RefSeq" id="XP_021833236.1">
    <property type="nucleotide sequence ID" value="XM_021977544.1"/>
</dbReference>
<dbReference type="InterPro" id="IPR050715">
    <property type="entry name" value="LRR-SigEffector_domain"/>
</dbReference>
<dbReference type="InterPro" id="IPR003591">
    <property type="entry name" value="Leu-rich_rpt_typical-subtyp"/>
</dbReference>
<dbReference type="RefSeq" id="XP_021833240.1">
    <property type="nucleotide sequence ID" value="XM_021977548.1"/>
</dbReference>
<evidence type="ECO:0000259" key="6">
    <source>
        <dbReference type="Pfam" id="PF23598"/>
    </source>
</evidence>
<evidence type="ECO:0000313" key="16">
    <source>
        <dbReference type="RefSeq" id="XP_021833244.1"/>
    </source>
</evidence>
<evidence type="ECO:0000313" key="9">
    <source>
        <dbReference type="RefSeq" id="XP_021833237.1"/>
    </source>
</evidence>
<evidence type="ECO:0000313" key="15">
    <source>
        <dbReference type="RefSeq" id="XP_021833243.1"/>
    </source>
</evidence>
<dbReference type="SMART" id="SM00369">
    <property type="entry name" value="LRR_TYP"/>
    <property type="match status" value="2"/>
</dbReference>
<feature type="transmembrane region" description="Helical" evidence="4">
    <location>
        <begin position="406"/>
        <end position="427"/>
    </location>
</feature>
<accession>A0A6P5U2A5</accession>
<dbReference type="InterPro" id="IPR032675">
    <property type="entry name" value="LRR_dom_sf"/>
</dbReference>
<dbReference type="PROSITE" id="PS51450">
    <property type="entry name" value="LRR"/>
    <property type="match status" value="1"/>
</dbReference>
<dbReference type="AlphaFoldDB" id="A0A6P5U2A5"/>
<dbReference type="RefSeq" id="XP_021833238.1">
    <property type="nucleotide sequence ID" value="XM_021977546.1"/>
</dbReference>
<evidence type="ECO:0000256" key="3">
    <source>
        <dbReference type="SAM" id="MobiDB-lite"/>
    </source>
</evidence>
<dbReference type="Pfam" id="PF20160">
    <property type="entry name" value="C-JID"/>
    <property type="match status" value="1"/>
</dbReference>
<dbReference type="GeneID" id="110773054"/>
<dbReference type="InterPro" id="IPR055414">
    <property type="entry name" value="LRR_R13L4/SHOC2-like"/>
</dbReference>
<evidence type="ECO:0000256" key="4">
    <source>
        <dbReference type="SAM" id="Phobius"/>
    </source>
</evidence>
<dbReference type="KEGG" id="pavi:110773054"/>
<dbReference type="Gene3D" id="3.80.10.10">
    <property type="entry name" value="Ribonuclease Inhibitor"/>
    <property type="match status" value="1"/>
</dbReference>
<evidence type="ECO:0000313" key="12">
    <source>
        <dbReference type="RefSeq" id="XP_021833240.1"/>
    </source>
</evidence>
<dbReference type="PANTHER" id="PTHR45752">
    <property type="entry name" value="LEUCINE-RICH REPEAT-CONTAINING"/>
    <property type="match status" value="1"/>
</dbReference>
<evidence type="ECO:0000256" key="2">
    <source>
        <dbReference type="ARBA" id="ARBA00022737"/>
    </source>
</evidence>
<keyword evidence="2" id="KW-0677">Repeat</keyword>
<evidence type="ECO:0000313" key="8">
    <source>
        <dbReference type="RefSeq" id="XP_021833236.1"/>
    </source>
</evidence>
<dbReference type="Pfam" id="PF23598">
    <property type="entry name" value="LRR_14"/>
    <property type="match status" value="1"/>
</dbReference>
<protein>
    <submittedName>
        <fullName evidence="8 9">Disease resistance protein RPS4-like isoform X1</fullName>
    </submittedName>
</protein>
<keyword evidence="4" id="KW-0472">Membrane</keyword>
<evidence type="ECO:0000259" key="5">
    <source>
        <dbReference type="Pfam" id="PF20160"/>
    </source>
</evidence>
<proteinExistence type="predicted"/>
<dbReference type="RefSeq" id="XP_021833239.1">
    <property type="nucleotide sequence ID" value="XM_021977547.1"/>
</dbReference>
<dbReference type="RefSeq" id="XP_021833243.1">
    <property type="nucleotide sequence ID" value="XM_021977551.1"/>
</dbReference>
<keyword evidence="4" id="KW-0812">Transmembrane</keyword>
<evidence type="ECO:0000313" key="14">
    <source>
        <dbReference type="RefSeq" id="XP_021833242.1"/>
    </source>
</evidence>
<name>A0A6P5U2A5_PRUAV</name>
<dbReference type="Proteomes" id="UP000515124">
    <property type="component" value="Unplaced"/>
</dbReference>
<evidence type="ECO:0000313" key="7">
    <source>
        <dbReference type="Proteomes" id="UP000515124"/>
    </source>
</evidence>
<dbReference type="RefSeq" id="XP_021833242.1">
    <property type="nucleotide sequence ID" value="XM_021977550.1"/>
</dbReference>
<dbReference type="InterPro" id="IPR001611">
    <property type="entry name" value="Leu-rich_rpt"/>
</dbReference>
<evidence type="ECO:0000313" key="11">
    <source>
        <dbReference type="RefSeq" id="XP_021833239.1"/>
    </source>
</evidence>
<gene>
    <name evidence="8 9 10 11 12 13 14 15 16" type="primary">LOC110773054</name>
</gene>
<evidence type="ECO:0000256" key="1">
    <source>
        <dbReference type="ARBA" id="ARBA00022614"/>
    </source>
</evidence>
<feature type="region of interest" description="Disordered" evidence="3">
    <location>
        <begin position="364"/>
        <end position="392"/>
    </location>
</feature>
<keyword evidence="4" id="KW-1133">Transmembrane helix</keyword>
<reference evidence="8 9" key="1">
    <citation type="submission" date="2025-04" db="UniProtKB">
        <authorList>
            <consortium name="RefSeq"/>
        </authorList>
    </citation>
    <scope>IDENTIFICATION</scope>
</reference>
<sequence length="503" mass="56823">MESLELLELKGTSIRQLPRSVVGLKNLFRLSLCGNGSQPKKSRFWWGLSGLYQNRNGFVLSSLDGLLSLYYLNLSNRGLCEGDLPSDIGCLSNLEQLMLSGNNFVSLPASIGCLSKLQVLKVKRCQSLEQLPNLSKLIRLVDIRIAGCTSLKMLPDHSSLVDINSVMHFPRFNCANCFVLVDNEGCDSIILRMLKRYLQFQRPIRRPYVRCEFEIVTPGREIPEWFSNQSLGDSLTVELPTTWMGIALCAVFEFPADLSEFRCFMSCSPQGMRPPEEFSKYFKIGEVESDHLWVIYASREQFKTKCSQINVLFRIDYCKPSGVSVKKCGVSVKECGFRLVHKQDVEQLNQMMMNKSIIKSTTTCPTKSADAQGQQHHDDEEASPRGSGSSHQKSLFCNTYALSKGFLTKLVKIFSLFLTTAVFMKSFNNTKKWGCMGLLIWRVTTLIFYLGLAPSYFELLLQGLIKTVILKRGAKFLLALLKTPPPQMSAHKYLKGQKRSSHN</sequence>
<dbReference type="SUPFAM" id="SSF52058">
    <property type="entry name" value="L domain-like"/>
    <property type="match status" value="1"/>
</dbReference>
<feature type="domain" description="C-JID" evidence="5">
    <location>
        <begin position="218"/>
        <end position="346"/>
    </location>
</feature>
<dbReference type="RefSeq" id="XP_021833237.1">
    <property type="nucleotide sequence ID" value="XM_021977545.1"/>
</dbReference>
<dbReference type="InterPro" id="IPR045344">
    <property type="entry name" value="C-JID"/>
</dbReference>
<organism evidence="7 11">
    <name type="scientific">Prunus avium</name>
    <name type="common">Cherry</name>
    <name type="synonym">Cerasus avium</name>
    <dbReference type="NCBI Taxonomy" id="42229"/>
    <lineage>
        <taxon>Eukaryota</taxon>
        <taxon>Viridiplantae</taxon>
        <taxon>Streptophyta</taxon>
        <taxon>Embryophyta</taxon>
        <taxon>Tracheophyta</taxon>
        <taxon>Spermatophyta</taxon>
        <taxon>Magnoliopsida</taxon>
        <taxon>eudicotyledons</taxon>
        <taxon>Gunneridae</taxon>
        <taxon>Pentapetalae</taxon>
        <taxon>rosids</taxon>
        <taxon>fabids</taxon>
        <taxon>Rosales</taxon>
        <taxon>Rosaceae</taxon>
        <taxon>Amygdaloideae</taxon>
        <taxon>Amygdaleae</taxon>
        <taxon>Prunus</taxon>
    </lineage>
</organism>
<evidence type="ECO:0000313" key="13">
    <source>
        <dbReference type="RefSeq" id="XP_021833241.1"/>
    </source>
</evidence>
<feature type="domain" description="Disease resistance R13L4/SHOC-2-like LRR" evidence="6">
    <location>
        <begin position="54"/>
        <end position="147"/>
    </location>
</feature>
<keyword evidence="7" id="KW-1185">Reference proteome</keyword>